<dbReference type="EMBL" id="BPLR01010082">
    <property type="protein sequence ID" value="GIY36735.1"/>
    <property type="molecule type" value="Genomic_DNA"/>
</dbReference>
<reference evidence="1 2" key="1">
    <citation type="submission" date="2021-06" db="EMBL/GenBank/DDBJ databases">
        <title>Caerostris extrusa draft genome.</title>
        <authorList>
            <person name="Kono N."/>
            <person name="Arakawa K."/>
        </authorList>
    </citation>
    <scope>NUCLEOTIDE SEQUENCE [LARGE SCALE GENOMIC DNA]</scope>
</reference>
<evidence type="ECO:0000313" key="2">
    <source>
        <dbReference type="Proteomes" id="UP001054945"/>
    </source>
</evidence>
<comment type="caution">
    <text evidence="1">The sequence shown here is derived from an EMBL/GenBank/DDBJ whole genome shotgun (WGS) entry which is preliminary data.</text>
</comment>
<keyword evidence="2" id="KW-1185">Reference proteome</keyword>
<accession>A0AAV4SRM4</accession>
<organism evidence="1 2">
    <name type="scientific">Caerostris extrusa</name>
    <name type="common">Bark spider</name>
    <name type="synonym">Caerostris bankana</name>
    <dbReference type="NCBI Taxonomy" id="172846"/>
    <lineage>
        <taxon>Eukaryota</taxon>
        <taxon>Metazoa</taxon>
        <taxon>Ecdysozoa</taxon>
        <taxon>Arthropoda</taxon>
        <taxon>Chelicerata</taxon>
        <taxon>Arachnida</taxon>
        <taxon>Araneae</taxon>
        <taxon>Araneomorphae</taxon>
        <taxon>Entelegynae</taxon>
        <taxon>Araneoidea</taxon>
        <taxon>Araneidae</taxon>
        <taxon>Caerostris</taxon>
    </lineage>
</organism>
<dbReference type="Proteomes" id="UP001054945">
    <property type="component" value="Unassembled WGS sequence"/>
</dbReference>
<sequence length="285" mass="32960">MDNQESISSNLFSSGTIRNRYHPISFHLEQSGIDLMQSLSSGTIRNGSPNRFSSGYFRNRSLPFFFSSGLIRNQLIKYFSIWINQESIFIQSFYLEHSGINLKIYFHLDQSEIYLFNLFSSGSIRNRSHPISFLLDQSGIDLTQSLFIIINQESISSNFFFIWNKQESISSISPHLDQSGIDLTQSLFIWINQESISSNLFSSGSIRNRFHQISSDQLEIDFIQSLLDLDQSGINIIQYFFIWNNRESFSSNHFFHLEQSGNRCHPISFHLDQFESISSNLFSSG</sequence>
<name>A0AAV4SRM4_CAEEX</name>
<protein>
    <recommendedName>
        <fullName evidence="3">Maturase K</fullName>
    </recommendedName>
</protein>
<evidence type="ECO:0008006" key="3">
    <source>
        <dbReference type="Google" id="ProtNLM"/>
    </source>
</evidence>
<evidence type="ECO:0000313" key="1">
    <source>
        <dbReference type="EMBL" id="GIY36735.1"/>
    </source>
</evidence>
<proteinExistence type="predicted"/>
<gene>
    <name evidence="1" type="ORF">CEXT_408531</name>
</gene>
<dbReference type="AlphaFoldDB" id="A0AAV4SRM4"/>